<name>A0A2Z7A714_9LAMI</name>
<dbReference type="AlphaFoldDB" id="A0A2Z7A714"/>
<gene>
    <name evidence="1" type="ORF">F511_21171</name>
</gene>
<keyword evidence="2" id="KW-1185">Reference proteome</keyword>
<sequence length="109" mass="12174">MMTSALLLKESRISNDDVSISIEGICDVSNISRQLSGISDDDISSDVITISRWIRRSAKEKLLTDVKNKGKVELFSAVSYSDPVASYSEIRREQPLRIENKPDAAQRQS</sequence>
<dbReference type="Proteomes" id="UP000250235">
    <property type="component" value="Unassembled WGS sequence"/>
</dbReference>
<protein>
    <submittedName>
        <fullName evidence="1">Uncharacterized protein</fullName>
    </submittedName>
</protein>
<evidence type="ECO:0000313" key="1">
    <source>
        <dbReference type="EMBL" id="KZV17061.1"/>
    </source>
</evidence>
<dbReference type="EMBL" id="KV018465">
    <property type="protein sequence ID" value="KZV17061.1"/>
    <property type="molecule type" value="Genomic_DNA"/>
</dbReference>
<proteinExistence type="predicted"/>
<accession>A0A2Z7A714</accession>
<organism evidence="1 2">
    <name type="scientific">Dorcoceras hygrometricum</name>
    <dbReference type="NCBI Taxonomy" id="472368"/>
    <lineage>
        <taxon>Eukaryota</taxon>
        <taxon>Viridiplantae</taxon>
        <taxon>Streptophyta</taxon>
        <taxon>Embryophyta</taxon>
        <taxon>Tracheophyta</taxon>
        <taxon>Spermatophyta</taxon>
        <taxon>Magnoliopsida</taxon>
        <taxon>eudicotyledons</taxon>
        <taxon>Gunneridae</taxon>
        <taxon>Pentapetalae</taxon>
        <taxon>asterids</taxon>
        <taxon>lamiids</taxon>
        <taxon>Lamiales</taxon>
        <taxon>Gesneriaceae</taxon>
        <taxon>Didymocarpoideae</taxon>
        <taxon>Trichosporeae</taxon>
        <taxon>Loxocarpinae</taxon>
        <taxon>Dorcoceras</taxon>
    </lineage>
</organism>
<reference evidence="1 2" key="1">
    <citation type="journal article" date="2015" name="Proc. Natl. Acad. Sci. U.S.A.">
        <title>The resurrection genome of Boea hygrometrica: A blueprint for survival of dehydration.</title>
        <authorList>
            <person name="Xiao L."/>
            <person name="Yang G."/>
            <person name="Zhang L."/>
            <person name="Yang X."/>
            <person name="Zhao S."/>
            <person name="Ji Z."/>
            <person name="Zhou Q."/>
            <person name="Hu M."/>
            <person name="Wang Y."/>
            <person name="Chen M."/>
            <person name="Xu Y."/>
            <person name="Jin H."/>
            <person name="Xiao X."/>
            <person name="Hu G."/>
            <person name="Bao F."/>
            <person name="Hu Y."/>
            <person name="Wan P."/>
            <person name="Li L."/>
            <person name="Deng X."/>
            <person name="Kuang T."/>
            <person name="Xiang C."/>
            <person name="Zhu J.K."/>
            <person name="Oliver M.J."/>
            <person name="He Y."/>
        </authorList>
    </citation>
    <scope>NUCLEOTIDE SEQUENCE [LARGE SCALE GENOMIC DNA]</scope>
    <source>
        <strain evidence="2">cv. XS01</strain>
    </source>
</reference>
<evidence type="ECO:0000313" key="2">
    <source>
        <dbReference type="Proteomes" id="UP000250235"/>
    </source>
</evidence>